<gene>
    <name evidence="1" type="ORF">ACFSL4_01805</name>
</gene>
<dbReference type="RefSeq" id="WP_381077445.1">
    <property type="nucleotide sequence ID" value="NZ_JBHUDX010000004.1"/>
</dbReference>
<comment type="caution">
    <text evidence="1">The sequence shown here is derived from an EMBL/GenBank/DDBJ whole genome shotgun (WGS) entry which is preliminary data.</text>
</comment>
<organism evidence="1 2">
    <name type="scientific">Streptomyces caeni</name>
    <dbReference type="NCBI Taxonomy" id="2307231"/>
    <lineage>
        <taxon>Bacteria</taxon>
        <taxon>Bacillati</taxon>
        <taxon>Actinomycetota</taxon>
        <taxon>Actinomycetes</taxon>
        <taxon>Kitasatosporales</taxon>
        <taxon>Streptomycetaceae</taxon>
        <taxon>Streptomyces</taxon>
    </lineage>
</organism>
<dbReference type="Proteomes" id="UP001597261">
    <property type="component" value="Unassembled WGS sequence"/>
</dbReference>
<evidence type="ECO:0000313" key="1">
    <source>
        <dbReference type="EMBL" id="MFD1657001.1"/>
    </source>
</evidence>
<dbReference type="EMBL" id="JBHUDX010000004">
    <property type="protein sequence ID" value="MFD1657001.1"/>
    <property type="molecule type" value="Genomic_DNA"/>
</dbReference>
<reference evidence="2" key="1">
    <citation type="journal article" date="2019" name="Int. J. Syst. Evol. Microbiol.">
        <title>The Global Catalogue of Microorganisms (GCM) 10K type strain sequencing project: providing services to taxonomists for standard genome sequencing and annotation.</title>
        <authorList>
            <consortium name="The Broad Institute Genomics Platform"/>
            <consortium name="The Broad Institute Genome Sequencing Center for Infectious Disease"/>
            <person name="Wu L."/>
            <person name="Ma J."/>
        </authorList>
    </citation>
    <scope>NUCLEOTIDE SEQUENCE [LARGE SCALE GENOMIC DNA]</scope>
    <source>
        <strain evidence="2">CGMCC 1.12470</strain>
    </source>
</reference>
<protein>
    <recommendedName>
        <fullName evidence="3">HK97 gp10 family phage protein</fullName>
    </recommendedName>
</protein>
<sequence length="168" mass="19436">MVADFEMRTSRDLTRIARELRQMDDQEIKKRFRRELRAAAQPMVPAVRQAIRQIPSKRGYSASGLRGRLSKAVKLEVKTTGRQAGVRLRVDGRKMPDKQGSLPRLVEGEGVQRGRRVDTRWRHPVYGNREVWVEQPAKPFFYKSLRSLGPRSRASVNRVLDQISRDIT</sequence>
<accession>A0ABW4IJ93</accession>
<evidence type="ECO:0000313" key="2">
    <source>
        <dbReference type="Proteomes" id="UP001597261"/>
    </source>
</evidence>
<proteinExistence type="predicted"/>
<keyword evidence="2" id="KW-1185">Reference proteome</keyword>
<evidence type="ECO:0008006" key="3">
    <source>
        <dbReference type="Google" id="ProtNLM"/>
    </source>
</evidence>
<name>A0ABW4IJ93_9ACTN</name>